<keyword evidence="1" id="KW-1133">Transmembrane helix</keyword>
<organism evidence="2 3">
    <name type="scientific">Haloquadratum walsbyi (strain DSM 16854 / JCM 12705 / C23)</name>
    <dbReference type="NCBI Taxonomy" id="768065"/>
    <lineage>
        <taxon>Archaea</taxon>
        <taxon>Methanobacteriati</taxon>
        <taxon>Methanobacteriota</taxon>
        <taxon>Stenosarchaea group</taxon>
        <taxon>Halobacteria</taxon>
        <taxon>Halobacteriales</taxon>
        <taxon>Haloferacaceae</taxon>
        <taxon>Haloquadratum</taxon>
    </lineage>
</organism>
<feature type="transmembrane region" description="Helical" evidence="1">
    <location>
        <begin position="12"/>
        <end position="37"/>
    </location>
</feature>
<dbReference type="Pfam" id="PF14221">
    <property type="entry name" value="DUF4330"/>
    <property type="match status" value="2"/>
</dbReference>
<gene>
    <name evidence="2" type="ordered locus">Hqrw_3436</name>
</gene>
<protein>
    <submittedName>
        <fullName evidence="2">DUF4330 family protein</fullName>
    </submittedName>
</protein>
<name>G0LM79_HALWC</name>
<accession>G0LM79</accession>
<dbReference type="HOGENOM" id="CLU_046962_0_0_2"/>
<dbReference type="RefSeq" id="WP_014556628.1">
    <property type="nucleotide sequence ID" value="NC_017459.1"/>
</dbReference>
<dbReference type="OrthoDB" id="202569at2157"/>
<dbReference type="InterPro" id="IPR025480">
    <property type="entry name" value="DUF4330"/>
</dbReference>
<evidence type="ECO:0000313" key="2">
    <source>
        <dbReference type="EMBL" id="CCC41199.1"/>
    </source>
</evidence>
<evidence type="ECO:0000256" key="1">
    <source>
        <dbReference type="SAM" id="Phobius"/>
    </source>
</evidence>
<evidence type="ECO:0000313" key="3">
    <source>
        <dbReference type="Proteomes" id="UP000007954"/>
    </source>
</evidence>
<dbReference type="KEGG" id="hwc:Hqrw_3436"/>
<keyword evidence="1" id="KW-0812">Transmembrane</keyword>
<keyword evidence="1" id="KW-0472">Membrane</keyword>
<dbReference type="EMBL" id="FR746099">
    <property type="protein sequence ID" value="CCC41199.1"/>
    <property type="molecule type" value="Genomic_DNA"/>
</dbReference>
<dbReference type="AlphaFoldDB" id="G0LM79"/>
<dbReference type="GeneID" id="12448256"/>
<sequence length="472" mass="50523">MDIIDDEGRLFGAVNIIDALVVLLVLAVTVAGVALVFGQSDEPAPEPEPETDTVYATLDLGTQSSTIATVINEGDTYEVTDSNSLTISDLYVTPNGDGRPRVLARVALTGQLSDQYDGISYDGAPPRLGRTLEIVTGEYRVDGRIRALGDAQTISQDPATVVVSDRLSRSAAQAIAVGDAIRVAGRTTGTVEDLAVYATDDPNAHQVYAQLNVSATQRQGELRFGGSILTNGASITLPGDEYTLSGTVERVGGGLDRATRNVLITNVIDATDTKQITPGDISSVAGYRTAAVERVTVYDTNNPDRKRVFMGLSLTTVQHTDRPQFGEMTVQRGNNVSVQTDAYRLVGQIQRTGALEQRGRVTTRTMTFRLAGVREGRASSIQPGLTERSGEDTIVQVTDVNRRPSTILIRGDDGSLGVFDHPTNRDVTITARVQVRQTTDGVRVKGQPVRQGEQVTIDLGVTTIRPTVTGIQ</sequence>
<dbReference type="Proteomes" id="UP000007954">
    <property type="component" value="Chromosome"/>
</dbReference>
<reference evidence="2 3" key="1">
    <citation type="journal article" date="2011" name="PLoS ONE">
        <title>Haloquadratum walsbyi: limited diversity in a global pond.</title>
        <authorList>
            <person name="Dyall-Smith M."/>
            <person name="Pfeiffer F."/>
            <person name="Klee K."/>
            <person name="Palm P."/>
            <person name="Gross K."/>
            <person name="Schuster S.C."/>
            <person name="Rampp M."/>
            <person name="Oesterhelt D."/>
        </authorList>
    </citation>
    <scope>NUCLEOTIDE SEQUENCE [LARGE SCALE GENOMIC DNA]</scope>
    <source>
        <strain evidence="3">DSM 16854 / JCM 12705 / C23</strain>
    </source>
</reference>
<proteinExistence type="predicted"/>